<dbReference type="EMBL" id="AP018005">
    <property type="protein sequence ID" value="BBB15230.1"/>
    <property type="molecule type" value="Genomic_DNA"/>
</dbReference>
<protein>
    <submittedName>
        <fullName evidence="4">Outer membrane protein</fullName>
    </submittedName>
</protein>
<evidence type="ECO:0000313" key="4">
    <source>
        <dbReference type="EMBL" id="BBB15230.1"/>
    </source>
</evidence>
<name>A0A2Z5UWE7_9COXI</name>
<organism evidence="4 5">
    <name type="scientific">Candidatus Rickettsiella viridis</name>
    <dbReference type="NCBI Taxonomy" id="676208"/>
    <lineage>
        <taxon>Bacteria</taxon>
        <taxon>Pseudomonadati</taxon>
        <taxon>Pseudomonadota</taxon>
        <taxon>Gammaproteobacteria</taxon>
        <taxon>Legionellales</taxon>
        <taxon>Coxiellaceae</taxon>
        <taxon>Rickettsiella</taxon>
    </lineage>
</organism>
<sequence>MFKKIITISLFSVSALALVNANAAALSDTAQNAKQDKKLAKVAPAKHKAKPVVVEAKNSNAQFETISVPRTSQVPAGVYVTGQIGYADTGMKSKLERGFLDNNGIAGRLALGYKITPNIAVEAGLLQLQDGKTVVDDKGSFSSNQYALDVAAKGILPVTHNVNVYGKAGVAYLTTRLQADTNQTTGNFNDQAGIAKHKWAPEVAVGMSYDVTSNINVDTSFTHIHPVGNNRPDNINFLAVGVGYTFG</sequence>
<dbReference type="InterPro" id="IPR011250">
    <property type="entry name" value="OMP/PagP_B-barrel"/>
</dbReference>
<evidence type="ECO:0000259" key="3">
    <source>
        <dbReference type="Pfam" id="PF13505"/>
    </source>
</evidence>
<accession>A0A2Z5UWE7</accession>
<dbReference type="Gene3D" id="2.40.160.20">
    <property type="match status" value="1"/>
</dbReference>
<dbReference type="OrthoDB" id="5659938at2"/>
<keyword evidence="5" id="KW-1185">Reference proteome</keyword>
<feature type="signal peptide" evidence="2">
    <location>
        <begin position="1"/>
        <end position="23"/>
    </location>
</feature>
<dbReference type="RefSeq" id="WP_126322701.1">
    <property type="nucleotide sequence ID" value="NZ_AP018005.1"/>
</dbReference>
<dbReference type="KEGG" id="rvi:RVIR1_07410"/>
<evidence type="ECO:0000256" key="1">
    <source>
        <dbReference type="ARBA" id="ARBA00022729"/>
    </source>
</evidence>
<dbReference type="InterPro" id="IPR027385">
    <property type="entry name" value="Beta-barrel_OMP"/>
</dbReference>
<dbReference type="Pfam" id="PF13505">
    <property type="entry name" value="OMP_b-brl"/>
    <property type="match status" value="1"/>
</dbReference>
<dbReference type="AlphaFoldDB" id="A0A2Z5UWE7"/>
<evidence type="ECO:0000313" key="5">
    <source>
        <dbReference type="Proteomes" id="UP000282483"/>
    </source>
</evidence>
<dbReference type="Proteomes" id="UP000282483">
    <property type="component" value="Chromosome"/>
</dbReference>
<proteinExistence type="predicted"/>
<dbReference type="SUPFAM" id="SSF56925">
    <property type="entry name" value="OMPA-like"/>
    <property type="match status" value="1"/>
</dbReference>
<evidence type="ECO:0000256" key="2">
    <source>
        <dbReference type="SAM" id="SignalP"/>
    </source>
</evidence>
<feature type="chain" id="PRO_5016422308" evidence="2">
    <location>
        <begin position="24"/>
        <end position="247"/>
    </location>
</feature>
<keyword evidence="1 2" id="KW-0732">Signal</keyword>
<feature type="domain" description="Outer membrane protein beta-barrel" evidence="3">
    <location>
        <begin position="67"/>
        <end position="246"/>
    </location>
</feature>
<reference evidence="4 5" key="1">
    <citation type="submission" date="2017-03" db="EMBL/GenBank/DDBJ databases">
        <title>The genome sequence of Candidatus Rickettsiella viridis.</title>
        <authorList>
            <person name="Nikoh N."/>
            <person name="Tsuchida T."/>
            <person name="Yamaguchi K."/>
            <person name="Maeda T."/>
            <person name="Shigenobu S."/>
            <person name="Fukatsu T."/>
        </authorList>
    </citation>
    <scope>NUCLEOTIDE SEQUENCE [LARGE SCALE GENOMIC DNA]</scope>
    <source>
        <strain evidence="4 5">Ap-RA04</strain>
    </source>
</reference>
<gene>
    <name evidence="4" type="ORF">RVIR1_07410</name>
</gene>